<accession>A0A099YDV9</accession>
<protein>
    <submittedName>
        <fullName evidence="2">Phage head morphogenesis protein</fullName>
    </submittedName>
</protein>
<organism evidence="2 3">
    <name type="scientific">Limosilactobacillus mucosae</name>
    <name type="common">Lactobacillus mucosae</name>
    <dbReference type="NCBI Taxonomy" id="97478"/>
    <lineage>
        <taxon>Bacteria</taxon>
        <taxon>Bacillati</taxon>
        <taxon>Bacillota</taxon>
        <taxon>Bacilli</taxon>
        <taxon>Lactobacillales</taxon>
        <taxon>Lactobacillaceae</taxon>
        <taxon>Limosilactobacillus</taxon>
    </lineage>
</organism>
<evidence type="ECO:0000259" key="1">
    <source>
        <dbReference type="Pfam" id="PF04233"/>
    </source>
</evidence>
<reference evidence="2 3" key="1">
    <citation type="submission" date="2014-09" db="EMBL/GenBank/DDBJ databases">
        <title>Lactobacillus mucosae CRL573 Genome Sequencing.</title>
        <authorList>
            <person name="Bleckwedel J."/>
            <person name="Teran L.C."/>
            <person name="Bonacina J."/>
            <person name="Saavedra L."/>
            <person name="Mozzi F.B."/>
            <person name="Raya R.R."/>
        </authorList>
    </citation>
    <scope>NUCLEOTIDE SEQUENCE [LARGE SCALE GENOMIC DNA]</scope>
    <source>
        <strain evidence="2 3">CRL573</strain>
    </source>
</reference>
<dbReference type="AlphaFoldDB" id="A0A099YDV9"/>
<dbReference type="Proteomes" id="UP000030001">
    <property type="component" value="Unassembled WGS sequence"/>
</dbReference>
<comment type="caution">
    <text evidence="2">The sequence shown here is derived from an EMBL/GenBank/DDBJ whole genome shotgun (WGS) entry which is preliminary data.</text>
</comment>
<proteinExistence type="predicted"/>
<dbReference type="Pfam" id="PF04233">
    <property type="entry name" value="Phage_Mu_F"/>
    <property type="match status" value="1"/>
</dbReference>
<name>A0A099YDV9_LIMMU</name>
<dbReference type="InterPro" id="IPR006528">
    <property type="entry name" value="Phage_head_morphogenesis_dom"/>
</dbReference>
<feature type="domain" description="Phage head morphogenesis" evidence="1">
    <location>
        <begin position="195"/>
        <end position="306"/>
    </location>
</feature>
<dbReference type="NCBIfam" id="TIGR01641">
    <property type="entry name" value="phageSPP1_gp7"/>
    <property type="match status" value="1"/>
</dbReference>
<dbReference type="EMBL" id="JROC01000028">
    <property type="protein sequence ID" value="KGL67113.1"/>
    <property type="molecule type" value="Genomic_DNA"/>
</dbReference>
<evidence type="ECO:0000313" key="3">
    <source>
        <dbReference type="Proteomes" id="UP000030001"/>
    </source>
</evidence>
<gene>
    <name evidence="2" type="ORF">LX03_03995</name>
</gene>
<evidence type="ECO:0000313" key="2">
    <source>
        <dbReference type="EMBL" id="KGL67113.1"/>
    </source>
</evidence>
<sequence length="465" mass="52960">MPSSYWEERAKQEKAWQLKQLENDSEFGKLLETYYNQAIDDISDSIEKELNRVGKDQVTQMDVKAYETKAKSIVAEAEKMRANGQKVTYADFSDQVNQRLKVYNATMRINRLEHLKSEVGLDMLRAGVKVDSSLRDKLSGDYQKEVIRQAGIMMDSAQRSPWTGKDAAKILMAQTNGATFSQRLWADQDALKAKLDQVLSVGMIQGQNPRKMATRLREQVKTAVSNQRYVTERLARTESARIQNSVQLESIKKHGYNYVQWVAESKACPACRAIASRDSGFGEGVYKVAKVPKIPDDTHPNCRCSISETWVEGKDDNLVGGKQSTRLKMMRRSTHQLKGNDHVPTDLMNQILGSFIRRGGSVQMGKETDEWLRSQGASASILDSSTILIGTFATEMAVREEAFHANQLKRYDGAPSDEELINMEIEAQIYLLKYAKEHNMSYNEIKELKRNLRYWKRKLADYKGR</sequence>